<feature type="coiled-coil region" evidence="12">
    <location>
        <begin position="87"/>
        <end position="118"/>
    </location>
</feature>
<evidence type="ECO:0000256" key="2">
    <source>
        <dbReference type="ARBA" id="ARBA00004184"/>
    </source>
</evidence>
<keyword evidence="4 10" id="KW-0813">Transport</keyword>
<dbReference type="Proteomes" id="UP000192602">
    <property type="component" value="Unassembled WGS sequence"/>
</dbReference>
<dbReference type="OrthoDB" id="9799969at2"/>
<dbReference type="Pfam" id="PF02823">
    <property type="entry name" value="ATP-synt_DE_N"/>
    <property type="match status" value="1"/>
</dbReference>
<keyword evidence="12" id="KW-0175">Coiled coil</keyword>
<evidence type="ECO:0000256" key="11">
    <source>
        <dbReference type="RuleBase" id="RU003656"/>
    </source>
</evidence>
<comment type="function">
    <text evidence="1 10">Produces ATP from ADP in the presence of a proton gradient across the membrane.</text>
</comment>
<comment type="subcellular location">
    <subcellularLocation>
        <location evidence="10">Cell membrane</location>
        <topology evidence="10">Peripheral membrane protein</topology>
    </subcellularLocation>
    <subcellularLocation>
        <location evidence="2">Endomembrane system</location>
        <topology evidence="2">Peripheral membrane protein</topology>
    </subcellularLocation>
</comment>
<dbReference type="RefSeq" id="WP_084276266.1">
    <property type="nucleotide sequence ID" value="NZ_AP026671.1"/>
</dbReference>
<feature type="domain" description="ATP synthase F1 complex delta/epsilon subunit N-terminal" evidence="13">
    <location>
        <begin position="4"/>
        <end position="83"/>
    </location>
</feature>
<name>A0A1W1WUI1_9BACT</name>
<sequence length="129" mass="13903">MDTLRLEIVTPEGLIFDQDVKSVTFPGEEGEFGVLPKHASLLSLLKPGVIEIELPDGKKESIVINWGHVKVDEHKAVALVEGAIPLAGATESEIAKKIEEAKELIEKASENKAALATVEARIEKAAKII</sequence>
<dbReference type="CDD" id="cd12152">
    <property type="entry name" value="F1-ATPase_delta"/>
    <property type="match status" value="1"/>
</dbReference>
<evidence type="ECO:0000256" key="3">
    <source>
        <dbReference type="ARBA" id="ARBA00005712"/>
    </source>
</evidence>
<evidence type="ECO:0000259" key="13">
    <source>
        <dbReference type="Pfam" id="PF02823"/>
    </source>
</evidence>
<evidence type="ECO:0000256" key="5">
    <source>
        <dbReference type="ARBA" id="ARBA00022475"/>
    </source>
</evidence>
<keyword evidence="10" id="KW-0375">Hydrogen ion transport</keyword>
<dbReference type="STRING" id="1069081.SAMN05660197_1763"/>
<evidence type="ECO:0000256" key="6">
    <source>
        <dbReference type="ARBA" id="ARBA00023065"/>
    </source>
</evidence>
<reference evidence="15" key="1">
    <citation type="submission" date="2017-04" db="EMBL/GenBank/DDBJ databases">
        <authorList>
            <person name="Varghese N."/>
            <person name="Submissions S."/>
        </authorList>
    </citation>
    <scope>NUCLEOTIDE SEQUENCE [LARGE SCALE GENOMIC DNA]</scope>
    <source>
        <strain evidence="15">DSM 16512</strain>
    </source>
</reference>
<keyword evidence="7 10" id="KW-0472">Membrane</keyword>
<organism evidence="14 15">
    <name type="scientific">Nitratiruptor tergarcus DSM 16512</name>
    <dbReference type="NCBI Taxonomy" id="1069081"/>
    <lineage>
        <taxon>Bacteria</taxon>
        <taxon>Pseudomonadati</taxon>
        <taxon>Campylobacterota</taxon>
        <taxon>Epsilonproteobacteria</taxon>
        <taxon>Nautiliales</taxon>
        <taxon>Nitratiruptoraceae</taxon>
        <taxon>Nitratiruptor</taxon>
    </lineage>
</organism>
<dbReference type="InterPro" id="IPR001469">
    <property type="entry name" value="ATP_synth_F1_dsu/esu"/>
</dbReference>
<keyword evidence="9 10" id="KW-0066">ATP synthesis</keyword>
<keyword evidence="15" id="KW-1185">Reference proteome</keyword>
<evidence type="ECO:0000256" key="12">
    <source>
        <dbReference type="SAM" id="Coils"/>
    </source>
</evidence>
<dbReference type="Gene3D" id="2.60.15.10">
    <property type="entry name" value="F0F1 ATP synthase delta/epsilon subunit, N-terminal"/>
    <property type="match status" value="1"/>
</dbReference>
<keyword evidence="6 10" id="KW-0406">Ion transport</keyword>
<keyword evidence="8 10" id="KW-0139">CF(1)</keyword>
<proteinExistence type="inferred from homology"/>
<dbReference type="EMBL" id="FWWZ01000001">
    <property type="protein sequence ID" value="SMC09937.1"/>
    <property type="molecule type" value="Genomic_DNA"/>
</dbReference>
<evidence type="ECO:0000313" key="14">
    <source>
        <dbReference type="EMBL" id="SMC09937.1"/>
    </source>
</evidence>
<evidence type="ECO:0000256" key="1">
    <source>
        <dbReference type="ARBA" id="ARBA00003543"/>
    </source>
</evidence>
<comment type="subunit">
    <text evidence="10 11">F-type ATPases have 2 components, CF(1) - the catalytic core - and CF(0) - the membrane proton channel. CF(1) has five subunits: alpha(3), beta(3), gamma(1), delta(1), epsilon(1). CF(0) has three main subunits: a, b and c.</text>
</comment>
<comment type="similarity">
    <text evidence="3 10 11">Belongs to the ATPase epsilon chain family.</text>
</comment>
<dbReference type="GO" id="GO:0046933">
    <property type="term" value="F:proton-transporting ATP synthase activity, rotational mechanism"/>
    <property type="evidence" value="ECO:0007669"/>
    <property type="project" value="UniProtKB-UniRule"/>
</dbReference>
<dbReference type="GO" id="GO:0005886">
    <property type="term" value="C:plasma membrane"/>
    <property type="evidence" value="ECO:0007669"/>
    <property type="project" value="UniProtKB-SubCell"/>
</dbReference>
<evidence type="ECO:0000313" key="15">
    <source>
        <dbReference type="Proteomes" id="UP000192602"/>
    </source>
</evidence>
<dbReference type="HAMAP" id="MF_00530">
    <property type="entry name" value="ATP_synth_epsil_bac"/>
    <property type="match status" value="1"/>
</dbReference>
<dbReference type="InterPro" id="IPR020546">
    <property type="entry name" value="ATP_synth_F1_dsu/esu_N"/>
</dbReference>
<dbReference type="GO" id="GO:0045259">
    <property type="term" value="C:proton-transporting ATP synthase complex"/>
    <property type="evidence" value="ECO:0007669"/>
    <property type="project" value="UniProtKB-KW"/>
</dbReference>
<evidence type="ECO:0000256" key="7">
    <source>
        <dbReference type="ARBA" id="ARBA00023136"/>
    </source>
</evidence>
<evidence type="ECO:0000256" key="9">
    <source>
        <dbReference type="ARBA" id="ARBA00023310"/>
    </source>
</evidence>
<evidence type="ECO:0000256" key="8">
    <source>
        <dbReference type="ARBA" id="ARBA00023196"/>
    </source>
</evidence>
<dbReference type="InterPro" id="IPR036771">
    <property type="entry name" value="ATPsynth_dsu/esu_N"/>
</dbReference>
<dbReference type="SUPFAM" id="SSF51344">
    <property type="entry name" value="Epsilon subunit of F1F0-ATP synthase N-terminal domain"/>
    <property type="match status" value="1"/>
</dbReference>
<dbReference type="PANTHER" id="PTHR13822:SF10">
    <property type="entry name" value="ATP SYNTHASE EPSILON CHAIN, CHLOROPLASTIC"/>
    <property type="match status" value="1"/>
</dbReference>
<gene>
    <name evidence="10" type="primary">atpC</name>
    <name evidence="14" type="ORF">SAMN05660197_1763</name>
</gene>
<evidence type="ECO:0000256" key="10">
    <source>
        <dbReference type="HAMAP-Rule" id="MF_00530"/>
    </source>
</evidence>
<dbReference type="AlphaFoldDB" id="A0A1W1WUI1"/>
<dbReference type="NCBIfam" id="TIGR01216">
    <property type="entry name" value="ATP_synt_epsi"/>
    <property type="match status" value="1"/>
</dbReference>
<evidence type="ECO:0000256" key="4">
    <source>
        <dbReference type="ARBA" id="ARBA00022448"/>
    </source>
</evidence>
<accession>A0A1W1WUI1</accession>
<keyword evidence="5 10" id="KW-1003">Cell membrane</keyword>
<dbReference type="GO" id="GO:0012505">
    <property type="term" value="C:endomembrane system"/>
    <property type="evidence" value="ECO:0007669"/>
    <property type="project" value="UniProtKB-SubCell"/>
</dbReference>
<dbReference type="GO" id="GO:0005524">
    <property type="term" value="F:ATP binding"/>
    <property type="evidence" value="ECO:0007669"/>
    <property type="project" value="UniProtKB-UniRule"/>
</dbReference>
<dbReference type="PANTHER" id="PTHR13822">
    <property type="entry name" value="ATP SYNTHASE DELTA/EPSILON CHAIN"/>
    <property type="match status" value="1"/>
</dbReference>
<protein>
    <recommendedName>
        <fullName evidence="10">ATP synthase epsilon chain</fullName>
    </recommendedName>
    <alternativeName>
        <fullName evidence="10">ATP synthase F1 sector epsilon subunit</fullName>
    </alternativeName>
    <alternativeName>
        <fullName evidence="10">F-ATPase epsilon subunit</fullName>
    </alternativeName>
</protein>